<feature type="compositionally biased region" description="Basic and acidic residues" evidence="1">
    <location>
        <begin position="415"/>
        <end position="443"/>
    </location>
</feature>
<dbReference type="Proteomes" id="UP000094065">
    <property type="component" value="Unassembled WGS sequence"/>
</dbReference>
<dbReference type="EMBL" id="AWGJ01000001">
    <property type="protein sequence ID" value="ODN84930.1"/>
    <property type="molecule type" value="Genomic_DNA"/>
</dbReference>
<organism evidence="2 3">
    <name type="scientific">Cryptococcus amylolentus CBS 6039</name>
    <dbReference type="NCBI Taxonomy" id="1295533"/>
    <lineage>
        <taxon>Eukaryota</taxon>
        <taxon>Fungi</taxon>
        <taxon>Dikarya</taxon>
        <taxon>Basidiomycota</taxon>
        <taxon>Agaricomycotina</taxon>
        <taxon>Tremellomycetes</taxon>
        <taxon>Tremellales</taxon>
        <taxon>Cryptococcaceae</taxon>
        <taxon>Cryptococcus</taxon>
    </lineage>
</organism>
<gene>
    <name evidence="2" type="ORF">L202_00776</name>
</gene>
<keyword evidence="3" id="KW-1185">Reference proteome</keyword>
<dbReference type="RefSeq" id="XP_018998733.1">
    <property type="nucleotide sequence ID" value="XM_019134028.1"/>
</dbReference>
<dbReference type="SUPFAM" id="SSF63829">
    <property type="entry name" value="Calcium-dependent phosphotriesterase"/>
    <property type="match status" value="1"/>
</dbReference>
<dbReference type="InterPro" id="IPR015943">
    <property type="entry name" value="WD40/YVTN_repeat-like_dom_sf"/>
</dbReference>
<feature type="region of interest" description="Disordered" evidence="1">
    <location>
        <begin position="333"/>
        <end position="470"/>
    </location>
</feature>
<protein>
    <submittedName>
        <fullName evidence="2">Uncharacterized protein</fullName>
    </submittedName>
</protein>
<feature type="compositionally biased region" description="Pro residues" evidence="1">
    <location>
        <begin position="21"/>
        <end position="43"/>
    </location>
</feature>
<feature type="compositionally biased region" description="Polar residues" evidence="1">
    <location>
        <begin position="401"/>
        <end position="413"/>
    </location>
</feature>
<dbReference type="AlphaFoldDB" id="A0A1E3I8I6"/>
<feature type="compositionally biased region" description="Polar residues" evidence="1">
    <location>
        <begin position="521"/>
        <end position="532"/>
    </location>
</feature>
<feature type="compositionally biased region" description="Polar residues" evidence="1">
    <location>
        <begin position="334"/>
        <end position="364"/>
    </location>
</feature>
<accession>A0A1E3I8I6</accession>
<evidence type="ECO:0000313" key="3">
    <source>
        <dbReference type="Proteomes" id="UP000094065"/>
    </source>
</evidence>
<proteinExistence type="predicted"/>
<sequence length="606" mass="65308">MSISLLITHPASACLSSLPKPISPSPLPTQTPLPIPSRFPPSSLPHLTPSPSGRLFLHSQESHFIWEYDHKGRRVGEMVFGKQDRVNRVVCGDGFVGVLLDGREGVEVMEKESERLGKWRKIKSVEGPGGVVTALASDGKQLLAIGTDGGGLVVCNIQDGTRTDVSLEGHSGSISPLLSFAPSLPNTLILPSQTSSTLLRIALTPTTQTITPLSPFPFPSPASEPISSISFSPVTESPDGTRKGGLCALAAGGQVVLVGLDRAVEGSLGKSVGFGEGEEVGDVVFLDGATLGGRVKKGGKGGLLVKDLRALDRLPLELAFGEEVVKAQVVPQIAKSSQSSKTATHRVSNTSPTSALGEINTNLPPASRPATHAAPGNKTKPKTPAPAPSRPSSSLASTKPRASSSTIVPSQTNRSGREKEKEERRSTSGPVLRDRERERERKPLGMSTRTIGVIEEEEAEQESPGPSRITSLVDGVLTSQVPEPVQQEEEEEWQEPGVDLTWALHPPRPSSRTQNHRTQNHRTQNQTGATHTSTRAVVEEGGMSEKEQIAHLRREMAFMHMDMLRMGRNLRNEMKAAVDPLKEEIQTSRVVIEKQRREIERLRRGY</sequence>
<feature type="compositionally biased region" description="Low complexity" evidence="1">
    <location>
        <begin position="390"/>
        <end position="400"/>
    </location>
</feature>
<dbReference type="STRING" id="1295533.A0A1E3I8I6"/>
<name>A0A1E3I8I6_9TREE</name>
<feature type="region of interest" description="Disordered" evidence="1">
    <location>
        <begin position="505"/>
        <end position="532"/>
    </location>
</feature>
<reference evidence="2 3" key="1">
    <citation type="submission" date="2016-06" db="EMBL/GenBank/DDBJ databases">
        <title>Evolution of pathogenesis and genome organization in the Tremellales.</title>
        <authorList>
            <person name="Cuomo C."/>
            <person name="Litvintseva A."/>
            <person name="Heitman J."/>
            <person name="Chen Y."/>
            <person name="Sun S."/>
            <person name="Springer D."/>
            <person name="Dromer F."/>
            <person name="Young S."/>
            <person name="Zeng Q."/>
            <person name="Chapman S."/>
            <person name="Gujja S."/>
            <person name="Saif S."/>
            <person name="Birren B."/>
        </authorList>
    </citation>
    <scope>NUCLEOTIDE SEQUENCE [LARGE SCALE GENOMIC DNA]</scope>
    <source>
        <strain evidence="2 3">CBS 6039</strain>
    </source>
</reference>
<comment type="caution">
    <text evidence="2">The sequence shown here is derived from an EMBL/GenBank/DDBJ whole genome shotgun (WGS) entry which is preliminary data.</text>
</comment>
<feature type="region of interest" description="Disordered" evidence="1">
    <location>
        <begin position="18"/>
        <end position="44"/>
    </location>
</feature>
<dbReference type="OrthoDB" id="2565097at2759"/>
<evidence type="ECO:0000313" key="2">
    <source>
        <dbReference type="EMBL" id="ODN84930.1"/>
    </source>
</evidence>
<evidence type="ECO:0000256" key="1">
    <source>
        <dbReference type="SAM" id="MobiDB-lite"/>
    </source>
</evidence>
<dbReference type="Gene3D" id="2.130.10.10">
    <property type="entry name" value="YVTN repeat-like/Quinoprotein amine dehydrogenase"/>
    <property type="match status" value="1"/>
</dbReference>
<dbReference type="GeneID" id="30152085"/>